<comment type="caution">
    <text evidence="2">The sequence shown here is derived from an EMBL/GenBank/DDBJ whole genome shotgun (WGS) entry which is preliminary data.</text>
</comment>
<dbReference type="Gene3D" id="1.10.260.40">
    <property type="entry name" value="lambda repressor-like DNA-binding domains"/>
    <property type="match status" value="1"/>
</dbReference>
<proteinExistence type="predicted"/>
<dbReference type="RefSeq" id="WP_057979463.1">
    <property type="nucleotide sequence ID" value="NZ_LKHP01000017.1"/>
</dbReference>
<evidence type="ECO:0000259" key="1">
    <source>
        <dbReference type="PROSITE" id="PS50943"/>
    </source>
</evidence>
<dbReference type="InterPro" id="IPR022452">
    <property type="entry name" value="MqsA"/>
</dbReference>
<dbReference type="OrthoDB" id="3213544at2"/>
<evidence type="ECO:0000313" key="3">
    <source>
        <dbReference type="Proteomes" id="UP000052015"/>
    </source>
</evidence>
<dbReference type="SUPFAM" id="SSF47413">
    <property type="entry name" value="lambda repressor-like DNA-binding domains"/>
    <property type="match status" value="1"/>
</dbReference>
<dbReference type="AlphaFoldDB" id="A0A0R3JRH1"/>
<name>A0A0R3JRH1_CALMK</name>
<dbReference type="NCBIfam" id="TIGR03830">
    <property type="entry name" value="CxxCG_CxxCG_HTH"/>
    <property type="match status" value="1"/>
</dbReference>
<dbReference type="PROSITE" id="PS50943">
    <property type="entry name" value="HTH_CROC1"/>
    <property type="match status" value="1"/>
</dbReference>
<dbReference type="Pfam" id="PF13274">
    <property type="entry name" value="SocA_Panacea"/>
    <property type="match status" value="1"/>
</dbReference>
<dbReference type="InterPro" id="IPR032758">
    <property type="entry name" value="MqsA/HigA-2"/>
</dbReference>
<dbReference type="Pfam" id="PF15731">
    <property type="entry name" value="MqsA_antitoxin"/>
    <property type="match status" value="1"/>
</dbReference>
<keyword evidence="3" id="KW-1185">Reference proteome</keyword>
<dbReference type="InterPro" id="IPR010982">
    <property type="entry name" value="Lambda_DNA-bd_dom_sf"/>
</dbReference>
<organism evidence="2 3">
    <name type="scientific">Caloramator mitchellensis</name>
    <dbReference type="NCBI Taxonomy" id="908809"/>
    <lineage>
        <taxon>Bacteria</taxon>
        <taxon>Bacillati</taxon>
        <taxon>Bacillota</taxon>
        <taxon>Clostridia</taxon>
        <taxon>Eubacteriales</taxon>
        <taxon>Clostridiaceae</taxon>
        <taxon>Caloramator</taxon>
    </lineage>
</organism>
<protein>
    <submittedName>
        <fullName evidence="2">Antitoxin MqsA</fullName>
    </submittedName>
</protein>
<dbReference type="InterPro" id="IPR025272">
    <property type="entry name" value="SocA_Panacea"/>
</dbReference>
<reference evidence="2 3" key="1">
    <citation type="submission" date="2015-09" db="EMBL/GenBank/DDBJ databases">
        <title>Draft genome sequence of a Caloramator mitchellensis, a moderate thermophile from the Great Artesian Basin of Australia.</title>
        <authorList>
            <person name="Patel B.K."/>
        </authorList>
    </citation>
    <scope>NUCLEOTIDE SEQUENCE [LARGE SCALE GENOMIC DNA]</scope>
    <source>
        <strain evidence="2 3">VF08</strain>
    </source>
</reference>
<dbReference type="EMBL" id="LKHP01000017">
    <property type="protein sequence ID" value="KRQ86041.1"/>
    <property type="molecule type" value="Genomic_DNA"/>
</dbReference>
<accession>A0A0R3JRH1</accession>
<dbReference type="Proteomes" id="UP000052015">
    <property type="component" value="Unassembled WGS sequence"/>
</dbReference>
<dbReference type="NCBIfam" id="TIGR03831">
    <property type="entry name" value="YgiT_finger"/>
    <property type="match status" value="1"/>
</dbReference>
<gene>
    <name evidence="2" type="primary">mqsA</name>
    <name evidence="2" type="ORF">ABG79_02173</name>
</gene>
<sequence length="336" mass="39877">MKKVYCPNCNGYVEYEIRQNLINEYKGIKVNVIENIAYCKKCGEDLFVEEIEEDNLKRLYEKYREIMGIIKPEDIIKLRDKYALSQRELGAILGWGKMTINRYERGDLPSQSHSDLLKLLLEDEEVFKEKVEEAYNKERISKKTYDKVNNKLGDIVKFQKKKYIINLLSHEENIYNGYKKFDFEKVENLISYLADKINELYQTNLNKLLWYTDFISFKHYVTSITGLRYVKCHYGPVVEKRGYVELLNYPSDKFVMEEQESIDGTSTIIKIKSNKNYDMSIFTEEELQVINIVIDKFKNKSCREISDISHKEKGWLETPFENLISYDYADELKIVI</sequence>
<dbReference type="InterPro" id="IPR022453">
    <property type="entry name" value="Znf_MqsA-type"/>
</dbReference>
<dbReference type="GO" id="GO:0003677">
    <property type="term" value="F:DNA binding"/>
    <property type="evidence" value="ECO:0007669"/>
    <property type="project" value="InterPro"/>
</dbReference>
<dbReference type="InterPro" id="IPR001387">
    <property type="entry name" value="Cro/C1-type_HTH"/>
</dbReference>
<dbReference type="STRING" id="908809.ABG79_02173"/>
<feature type="domain" description="HTH cro/C1-type" evidence="1">
    <location>
        <begin position="75"/>
        <end position="106"/>
    </location>
</feature>
<evidence type="ECO:0000313" key="2">
    <source>
        <dbReference type="EMBL" id="KRQ86041.1"/>
    </source>
</evidence>
<dbReference type="CDD" id="cd00093">
    <property type="entry name" value="HTH_XRE"/>
    <property type="match status" value="1"/>
</dbReference>